<evidence type="ECO:0000259" key="4">
    <source>
        <dbReference type="SMART" id="SM00382"/>
    </source>
</evidence>
<keyword evidence="1 3" id="KW-0547">Nucleotide-binding</keyword>
<dbReference type="Gene3D" id="1.10.10.2220">
    <property type="match status" value="1"/>
</dbReference>
<dbReference type="PANTHER" id="PTHR43788">
    <property type="entry name" value="DNA2/NAM7 HELICASE FAMILY MEMBER"/>
    <property type="match status" value="1"/>
</dbReference>
<dbReference type="GO" id="GO:0043139">
    <property type="term" value="F:5'-3' DNA helicase activity"/>
    <property type="evidence" value="ECO:0007669"/>
    <property type="project" value="UniProtKB-UniRule"/>
</dbReference>
<keyword evidence="3" id="KW-0378">Hydrolase</keyword>
<feature type="domain" description="AAA+ ATPase" evidence="4">
    <location>
        <begin position="336"/>
        <end position="488"/>
    </location>
</feature>
<comment type="similarity">
    <text evidence="3">Belongs to the RecD family. RecD2 subfamily.</text>
</comment>
<comment type="caution">
    <text evidence="5">The sequence shown here is derived from an EMBL/GenBank/DDBJ whole genome shotgun (WGS) entry which is preliminary data.</text>
</comment>
<comment type="function">
    <text evidence="3">DNA-dependent ATPase and ATP-dependent 5'-3' DNA helicase. Has no activity on blunt DNA or DNA with 3'-overhangs, requires at least 10 bases of 5'-ssDNA for helicase activity.</text>
</comment>
<dbReference type="InterPro" id="IPR003593">
    <property type="entry name" value="AAA+_ATPase"/>
</dbReference>
<dbReference type="InterPro" id="IPR027417">
    <property type="entry name" value="P-loop_NTPase"/>
</dbReference>
<dbReference type="InterPro" id="IPR041451">
    <property type="entry name" value="RecD2_SH13"/>
</dbReference>
<evidence type="ECO:0000256" key="2">
    <source>
        <dbReference type="ARBA" id="ARBA00022840"/>
    </source>
</evidence>
<dbReference type="Pfam" id="PF23139">
    <property type="entry name" value="OB_YrrC"/>
    <property type="match status" value="1"/>
</dbReference>
<dbReference type="CDD" id="cd18809">
    <property type="entry name" value="SF1_C_RecD"/>
    <property type="match status" value="1"/>
</dbReference>
<dbReference type="EC" id="5.6.2.3" evidence="3"/>
<dbReference type="Pfam" id="PF18335">
    <property type="entry name" value="SH3_13"/>
    <property type="match status" value="1"/>
</dbReference>
<dbReference type="InterPro" id="IPR010994">
    <property type="entry name" value="RuvA_2-like"/>
</dbReference>
<keyword evidence="3 5" id="KW-0347">Helicase</keyword>
<dbReference type="Gene3D" id="2.30.30.940">
    <property type="match status" value="1"/>
</dbReference>
<protein>
    <recommendedName>
        <fullName evidence="3">ATP-dependent RecD2 DNA helicase</fullName>
        <ecNumber evidence="3">5.6.2.3</ecNumber>
    </recommendedName>
    <alternativeName>
        <fullName evidence="3">DNA 5'-3' helicase subunit RecD2</fullName>
    </alternativeName>
</protein>
<keyword evidence="3" id="KW-0238">DNA-binding</keyword>
<dbReference type="Gene3D" id="3.40.50.300">
    <property type="entry name" value="P-loop containing nucleotide triphosphate hydrolases"/>
    <property type="match status" value="2"/>
</dbReference>
<dbReference type="InterPro" id="IPR006345">
    <property type="entry name" value="RecD2"/>
</dbReference>
<dbReference type="GO" id="GO:0003677">
    <property type="term" value="F:DNA binding"/>
    <property type="evidence" value="ECO:0007669"/>
    <property type="project" value="UniProtKB-UniRule"/>
</dbReference>
<dbReference type="InterPro" id="IPR055446">
    <property type="entry name" value="RecD2_N_OB"/>
</dbReference>
<dbReference type="InterPro" id="IPR029493">
    <property type="entry name" value="RecD2-like_HHH"/>
</dbReference>
<accession>A0A916VDX9</accession>
<dbReference type="Gene3D" id="1.10.150.20">
    <property type="entry name" value="5' to 3' exonuclease, C-terminal subdomain"/>
    <property type="match status" value="1"/>
</dbReference>
<proteinExistence type="inferred from homology"/>
<dbReference type="SUPFAM" id="SSF47781">
    <property type="entry name" value="RuvA domain 2-like"/>
    <property type="match status" value="1"/>
</dbReference>
<keyword evidence="3" id="KW-0413">Isomerase</keyword>
<dbReference type="InterPro" id="IPR050534">
    <property type="entry name" value="Coronavir_polyprotein_1ab"/>
</dbReference>
<name>A0A916VDX9_9FIRM</name>
<evidence type="ECO:0000256" key="3">
    <source>
        <dbReference type="HAMAP-Rule" id="MF_01488"/>
    </source>
</evidence>
<dbReference type="NCBIfam" id="TIGR01448">
    <property type="entry name" value="recD_rel"/>
    <property type="match status" value="1"/>
</dbReference>
<dbReference type="HAMAP" id="MF_01488">
    <property type="entry name" value="RecD2"/>
    <property type="match status" value="1"/>
</dbReference>
<feature type="binding site" evidence="3">
    <location>
        <begin position="347"/>
        <end position="351"/>
    </location>
    <ligand>
        <name>ATP</name>
        <dbReference type="ChEBI" id="CHEBI:30616"/>
    </ligand>
</feature>
<keyword evidence="6" id="KW-1185">Reference proteome</keyword>
<dbReference type="CDD" id="cd17933">
    <property type="entry name" value="DEXSc_RecD-like"/>
    <property type="match status" value="1"/>
</dbReference>
<dbReference type="Pfam" id="PF14490">
    <property type="entry name" value="HHH_RecD2"/>
    <property type="match status" value="1"/>
</dbReference>
<dbReference type="Pfam" id="PF14520">
    <property type="entry name" value="HHH_5"/>
    <property type="match status" value="1"/>
</dbReference>
<dbReference type="SUPFAM" id="SSF52540">
    <property type="entry name" value="P-loop containing nucleoside triphosphate hydrolases"/>
    <property type="match status" value="1"/>
</dbReference>
<dbReference type="PANTHER" id="PTHR43788:SF6">
    <property type="entry name" value="DNA HELICASE B"/>
    <property type="match status" value="1"/>
</dbReference>
<reference evidence="5" key="1">
    <citation type="submission" date="2020-06" db="EMBL/GenBank/DDBJ databases">
        <title>Characterization of fructooligosaccharide metabolism and fructooligosaccharide-degrading enzymes in human commensal butyrate producers.</title>
        <authorList>
            <person name="Tanno H."/>
            <person name="Fujii T."/>
            <person name="Hirano K."/>
            <person name="Maeno S."/>
            <person name="Tonozuka T."/>
            <person name="Sakamoto M."/>
            <person name="Ohkuma M."/>
            <person name="Tochio T."/>
            <person name="Endo A."/>
        </authorList>
    </citation>
    <scope>NUCLEOTIDE SEQUENCE</scope>
    <source>
        <strain evidence="5">JCM 17466</strain>
    </source>
</reference>
<evidence type="ECO:0000256" key="1">
    <source>
        <dbReference type="ARBA" id="ARBA00022741"/>
    </source>
</evidence>
<organism evidence="5 6">
    <name type="scientific">Anaerostipes butyraticus</name>
    <dbReference type="NCBI Taxonomy" id="645466"/>
    <lineage>
        <taxon>Bacteria</taxon>
        <taxon>Bacillati</taxon>
        <taxon>Bacillota</taxon>
        <taxon>Clostridia</taxon>
        <taxon>Lachnospirales</taxon>
        <taxon>Lachnospiraceae</taxon>
        <taxon>Anaerostipes</taxon>
    </lineage>
</organism>
<dbReference type="Pfam" id="PF13538">
    <property type="entry name" value="UvrD_C_2"/>
    <property type="match status" value="1"/>
</dbReference>
<dbReference type="Proteomes" id="UP000613208">
    <property type="component" value="Unassembled WGS sequence"/>
</dbReference>
<dbReference type="AlphaFoldDB" id="A0A916VDX9"/>
<comment type="catalytic activity">
    <reaction evidence="3">
        <text>ATP + H2O = ADP + phosphate + H(+)</text>
        <dbReference type="Rhea" id="RHEA:13065"/>
        <dbReference type="ChEBI" id="CHEBI:15377"/>
        <dbReference type="ChEBI" id="CHEBI:15378"/>
        <dbReference type="ChEBI" id="CHEBI:30616"/>
        <dbReference type="ChEBI" id="CHEBI:43474"/>
        <dbReference type="ChEBI" id="CHEBI:456216"/>
        <dbReference type="EC" id="5.6.2.3"/>
    </reaction>
</comment>
<evidence type="ECO:0000313" key="5">
    <source>
        <dbReference type="EMBL" id="GFO86166.1"/>
    </source>
</evidence>
<dbReference type="InterPro" id="IPR027785">
    <property type="entry name" value="UvrD-like_helicase_C"/>
</dbReference>
<dbReference type="Pfam" id="PF13604">
    <property type="entry name" value="AAA_30"/>
    <property type="match status" value="1"/>
</dbReference>
<dbReference type="EMBL" id="BLYI01000059">
    <property type="protein sequence ID" value="GFO86166.1"/>
    <property type="molecule type" value="Genomic_DNA"/>
</dbReference>
<dbReference type="GO" id="GO:0009338">
    <property type="term" value="C:exodeoxyribonuclease V complex"/>
    <property type="evidence" value="ECO:0007669"/>
    <property type="project" value="TreeGrafter"/>
</dbReference>
<sequence>MFEVKLMEHLEGYVDHIRFRNENNGYTVLSLDLDGDEETVVGRFPFLSEGEYISMEGEYTEHPMHGPQFQMRTYEITAPGDIQSMERYLGSGAIKGVGPAIAKRITKKFKMDTFRIIEEEPERLAEVKGITEKKARTIAVEFNEKQEMRHAMMFLSEYGINYNLAVKIFKEYGDEMYTIIRENPYRMTDDIAGVGFKIADEIAQRVGIGTDSDYRIISGIFYTLMRALGEGHVYLPKHILCRNAAYTLGVSEEAIEEHLLEMMIEKKIVIKEEDEVRIYGAAQYHMEVNTARMLCDLNLSYDVSISEIETTIGRIEEAEQITFAEKQKEAIEAIASHSIVVLTGGPGTGKTTTINGMIQYFETEGLDIRLAAPTGRAAKRMTEATGYEAMTIHRLLELNGEAKEEMDRMGMAFERNAANPLETDVIIIDEMSMVDLSLMNALLQAMVPGTRLVMVGDANQLPSIGAGNVLKDIIASGEFKVVALNQIFRQEEGSHIVRNAHLIHQGRSIELDNKSKDFFFLQRTSVQDILGVMVYLIRDKLPAYVHAEPYEIQVLTPMRRGELGVERLNQILQQYLNPPSPDKNEKETASGIFREGDKVMQIKNNYQMEWEIRNQKGFTVDKGVGVFNGDIGRITEINDFTEKVTVVFDDSREIQYSYAMLDELELAYAITIHKSQGSEYPAVIMPLLSGPKVLFHRNLLYTGVTRARNCLTIVGDRHTVNSMIQNVNEQRRYSTLAKRIQEIASEGEENPFEDEWS</sequence>
<dbReference type="SMART" id="SM00382">
    <property type="entry name" value="AAA"/>
    <property type="match status" value="1"/>
</dbReference>
<dbReference type="GO" id="GO:0005524">
    <property type="term" value="F:ATP binding"/>
    <property type="evidence" value="ECO:0007669"/>
    <property type="project" value="UniProtKB-UniRule"/>
</dbReference>
<gene>
    <name evidence="3 5" type="primary">recD2</name>
    <name evidence="5" type="ORF">ANBU17_25130</name>
</gene>
<evidence type="ECO:0000313" key="6">
    <source>
        <dbReference type="Proteomes" id="UP000613208"/>
    </source>
</evidence>
<dbReference type="GO" id="GO:0016787">
    <property type="term" value="F:hydrolase activity"/>
    <property type="evidence" value="ECO:0007669"/>
    <property type="project" value="UniProtKB-KW"/>
</dbReference>
<keyword evidence="2 3" id="KW-0067">ATP-binding</keyword>
<dbReference type="GO" id="GO:0017116">
    <property type="term" value="F:single-stranded DNA helicase activity"/>
    <property type="evidence" value="ECO:0007669"/>
    <property type="project" value="TreeGrafter"/>
</dbReference>
<dbReference type="GO" id="GO:0006310">
    <property type="term" value="P:DNA recombination"/>
    <property type="evidence" value="ECO:0007669"/>
    <property type="project" value="InterPro"/>
</dbReference>